<dbReference type="RefSeq" id="WP_095550756.1">
    <property type="nucleotide sequence ID" value="NZ_NSJF01000010.1"/>
</dbReference>
<dbReference type="Gene3D" id="1.10.10.60">
    <property type="entry name" value="Homeodomain-like"/>
    <property type="match status" value="1"/>
</dbReference>
<organism evidence="1 2">
    <name type="scientific">Vandammella animalimorsus</name>
    <dbReference type="NCBI Taxonomy" id="2029117"/>
    <lineage>
        <taxon>Bacteria</taxon>
        <taxon>Pseudomonadati</taxon>
        <taxon>Pseudomonadota</taxon>
        <taxon>Betaproteobacteria</taxon>
        <taxon>Burkholderiales</taxon>
        <taxon>Comamonadaceae</taxon>
        <taxon>Vandammella</taxon>
    </lineage>
</organism>
<proteinExistence type="predicted"/>
<comment type="caution">
    <text evidence="1">The sequence shown here is derived from an EMBL/GenBank/DDBJ whole genome shotgun (WGS) entry which is preliminary data.</text>
</comment>
<name>A0A2A2A4L4_9BURK</name>
<dbReference type="AlphaFoldDB" id="A0A2A2A4L4"/>
<dbReference type="EMBL" id="NSJF01000010">
    <property type="protein sequence ID" value="PAT32889.1"/>
    <property type="molecule type" value="Genomic_DNA"/>
</dbReference>
<reference evidence="1 2" key="1">
    <citation type="submission" date="2017-08" db="EMBL/GenBank/DDBJ databases">
        <title>WGS of Clinical strains of the CDC Group NO-1 linked to zoonotic infections in humans.</title>
        <authorList>
            <person name="Bernier A.-M."/>
            <person name="Bernard K."/>
        </authorList>
    </citation>
    <scope>NUCLEOTIDE SEQUENCE [LARGE SCALE GENOMIC DNA]</scope>
    <source>
        <strain evidence="1 2">NML03-0146</strain>
    </source>
</reference>
<protein>
    <submittedName>
        <fullName evidence="1">Uncharacterized protein</fullName>
    </submittedName>
</protein>
<accession>A0A2A2A4L4</accession>
<dbReference type="Proteomes" id="UP000217999">
    <property type="component" value="Unassembled WGS sequence"/>
</dbReference>
<evidence type="ECO:0000313" key="2">
    <source>
        <dbReference type="Proteomes" id="UP000217999"/>
    </source>
</evidence>
<gene>
    <name evidence="1" type="ORF">CK620_13530</name>
</gene>
<evidence type="ECO:0000313" key="1">
    <source>
        <dbReference type="EMBL" id="PAT32889.1"/>
    </source>
</evidence>
<sequence>MNKHLLEQMLREWDGLNTSELAVRYGLSERDLRKAISEARRGRVFAPEKKAMHERIRRAAFEAACLLTGDMPEALRLAQVMADALAAMAEAGQLPEGWESALQAACRSSVPLHGGRRALELMQQWAAFVQGRAAA</sequence>